<gene>
    <name evidence="2" type="ORF">ASILVAE211_18560</name>
</gene>
<protein>
    <submittedName>
        <fullName evidence="2">Hint domain-containing protein</fullName>
    </submittedName>
</protein>
<evidence type="ECO:0000313" key="2">
    <source>
        <dbReference type="EMBL" id="MCB8877205.1"/>
    </source>
</evidence>
<proteinExistence type="predicted"/>
<dbReference type="EMBL" id="JAESVB010000011">
    <property type="protein sequence ID" value="MCB8877205.1"/>
    <property type="molecule type" value="Genomic_DNA"/>
</dbReference>
<name>A0A963YVJ5_9PROT</name>
<feature type="domain" description="Hedgehog/Intein (Hint)" evidence="1">
    <location>
        <begin position="113"/>
        <end position="256"/>
    </location>
</feature>
<evidence type="ECO:0000259" key="1">
    <source>
        <dbReference type="Pfam" id="PF13403"/>
    </source>
</evidence>
<dbReference type="Proteomes" id="UP000708298">
    <property type="component" value="Unassembled WGS sequence"/>
</dbReference>
<dbReference type="RefSeq" id="WP_227322859.1">
    <property type="nucleotide sequence ID" value="NZ_JAESVB010000011.1"/>
</dbReference>
<comment type="caution">
    <text evidence="2">The sequence shown here is derived from an EMBL/GenBank/DDBJ whole genome shotgun (WGS) entry which is preliminary data.</text>
</comment>
<dbReference type="InterPro" id="IPR028992">
    <property type="entry name" value="Hedgehog/Intein_dom"/>
</dbReference>
<keyword evidence="3" id="KW-1185">Reference proteome</keyword>
<dbReference type="SUPFAM" id="SSF51294">
    <property type="entry name" value="Hedgehog/intein (Hint) domain"/>
    <property type="match status" value="1"/>
</dbReference>
<dbReference type="AlphaFoldDB" id="A0A963YVJ5"/>
<reference evidence="2" key="1">
    <citation type="journal article" date="2021" name="Microorganisms">
        <title>Acidisoma silvae sp. nov. and Acidisomacellulosilytica sp. nov., Two Acidophilic Bacteria Isolated from Decaying Wood, Hydrolyzing Cellulose and Producing Poly-3-hydroxybutyrate.</title>
        <authorList>
            <person name="Mieszkin S."/>
            <person name="Pouder E."/>
            <person name="Uroz S."/>
            <person name="Simon-Colin C."/>
            <person name="Alain K."/>
        </authorList>
    </citation>
    <scope>NUCLEOTIDE SEQUENCE</scope>
    <source>
        <strain evidence="2">HW T2.11</strain>
    </source>
</reference>
<dbReference type="InterPro" id="IPR036844">
    <property type="entry name" value="Hint_dom_sf"/>
</dbReference>
<reference evidence="2" key="2">
    <citation type="submission" date="2021-01" db="EMBL/GenBank/DDBJ databases">
        <authorList>
            <person name="Mieszkin S."/>
            <person name="Pouder E."/>
            <person name="Alain K."/>
        </authorList>
    </citation>
    <scope>NUCLEOTIDE SEQUENCE</scope>
    <source>
        <strain evidence="2">HW T2.11</strain>
    </source>
</reference>
<organism evidence="2 3">
    <name type="scientific">Acidisoma silvae</name>
    <dbReference type="NCBI Taxonomy" id="2802396"/>
    <lineage>
        <taxon>Bacteria</taxon>
        <taxon>Pseudomonadati</taxon>
        <taxon>Pseudomonadota</taxon>
        <taxon>Alphaproteobacteria</taxon>
        <taxon>Acetobacterales</taxon>
        <taxon>Acidocellaceae</taxon>
        <taxon>Acidisoma</taxon>
    </lineage>
</organism>
<sequence length="316" mass="33297">MSGSSTTTDTLQFTVNGVAVDLVMTVDSSNGSGTVTAISGSVGDNAVTGLPSSTDYGADNQVSTTAPYVDGEGISFYTADGTEYNVYSDNGTLYLGPPFDEASPASDTSFAVTCFLAGTAIATPEGDRAVETLAIGDVVHTAGGGAASVRWIGRRTLTGHGKTDLNGNRFVDLLPVLPIRIRAGALGDNLPVRDLLLSPCHAIRLDGVLIQAGALVNGNSILRETDPSETFTYYHIELEAHALVRAEGVAAETFVDNVTRMGFDNWAEYQALFPSDQPTAEMDLPRAQSRRQVPDHILHRIETRAALLFSGQKAAA</sequence>
<dbReference type="Pfam" id="PF13403">
    <property type="entry name" value="Hint_2"/>
    <property type="match status" value="1"/>
</dbReference>
<evidence type="ECO:0000313" key="3">
    <source>
        <dbReference type="Proteomes" id="UP000708298"/>
    </source>
</evidence>
<accession>A0A963YVJ5</accession>